<dbReference type="OrthoDB" id="35651at10239"/>
<dbReference type="KEGG" id="vg:5659502"/>
<accession>A7IY43</accession>
<reference evidence="1 2" key="1">
    <citation type="journal article" date="2007" name="Virology">
        <title>Sequence and annotation of the 369-kb NY-2A and the 345-kb AR158 viruses that infect Chlorella NC64A.</title>
        <authorList>
            <person name="Fitzgerald L.A."/>
            <person name="Graves M.V."/>
            <person name="Li X."/>
            <person name="Feldblyum T."/>
            <person name="Nierman W.C."/>
            <person name="Van Etten J.L."/>
        </authorList>
    </citation>
    <scope>NUCLEOTIDE SEQUENCE [LARGE SCALE GENOMIC DNA]</scope>
    <source>
        <strain evidence="1 2">NY-2A</strain>
    </source>
</reference>
<organismHost>
    <name type="scientific">Chlorella</name>
    <dbReference type="NCBI Taxonomy" id="3071"/>
</organismHost>
<evidence type="ECO:0000313" key="2">
    <source>
        <dbReference type="Proteomes" id="UP000202419"/>
    </source>
</evidence>
<sequence>MTNFILHSIDSTVDESLRLGRILVHHMGTGRVILQCLRSRYFFAAFVSWKIRSFQVFDELLCKLRLYHIRIVLDGTRGVVYELPRVLIQCRLHHFSSEILLVNLVVFYMDDLFSIWSHDSASLRVAKYQCGDVLRLILPVQISLKLWRLQRLVNDRASVTIRNREIDRDLLIVDILNIMISDYIISHGLNITIQFRDFFLEQEYLCFRFHFVST</sequence>
<evidence type="ECO:0000313" key="1">
    <source>
        <dbReference type="EMBL" id="ABT15267.1"/>
    </source>
</evidence>
<dbReference type="RefSeq" id="YP_001498064.1">
    <property type="nucleotide sequence ID" value="NC_009898.1"/>
</dbReference>
<proteinExistence type="predicted"/>
<name>A7IY43_PBCVN</name>
<dbReference type="EMBL" id="DQ491002">
    <property type="protein sequence ID" value="ABT15267.1"/>
    <property type="molecule type" value="Genomic_DNA"/>
</dbReference>
<dbReference type="GeneID" id="5659502"/>
<keyword evidence="2" id="KW-1185">Reference proteome</keyword>
<dbReference type="Proteomes" id="UP000202419">
    <property type="component" value="Segment"/>
</dbReference>
<gene>
    <name evidence="1" type="primary">b868R</name>
    <name evidence="1" type="ORF">NY2A_b868R</name>
</gene>
<organism evidence="1 2">
    <name type="scientific">Paramecium bursaria Chlorella virus NY2A</name>
    <name type="common">PBCV-NY2A</name>
    <dbReference type="NCBI Taxonomy" id="46021"/>
    <lineage>
        <taxon>Viruses</taxon>
        <taxon>Varidnaviria</taxon>
        <taxon>Bamfordvirae</taxon>
        <taxon>Nucleocytoviricota</taxon>
        <taxon>Megaviricetes</taxon>
        <taxon>Algavirales</taxon>
        <taxon>Phycodnaviridae</taxon>
        <taxon>Chlorovirus</taxon>
        <taxon>Chlorovirus americanus</taxon>
    </lineage>
</organism>
<protein>
    <submittedName>
        <fullName evidence="1">Uncharacterized protein b868R</fullName>
    </submittedName>
</protein>